<protein>
    <submittedName>
        <fullName evidence="1">Uncharacterized protein</fullName>
    </submittedName>
</protein>
<comment type="caution">
    <text evidence="1">The sequence shown here is derived from an EMBL/GenBank/DDBJ whole genome shotgun (WGS) entry which is preliminary data.</text>
</comment>
<keyword evidence="2" id="KW-1185">Reference proteome</keyword>
<dbReference type="Proteomes" id="UP001299546">
    <property type="component" value="Unassembled WGS sequence"/>
</dbReference>
<dbReference type="Pfam" id="PF20536">
    <property type="entry name" value="DUF6751"/>
    <property type="match status" value="1"/>
</dbReference>
<name>A0ABS8DH17_9FIRM</name>
<organism evidence="1 2">
    <name type="scientific">Bariatricus massiliensis</name>
    <dbReference type="NCBI Taxonomy" id="1745713"/>
    <lineage>
        <taxon>Bacteria</taxon>
        <taxon>Bacillati</taxon>
        <taxon>Bacillota</taxon>
        <taxon>Clostridia</taxon>
        <taxon>Lachnospirales</taxon>
        <taxon>Lachnospiraceae</taxon>
        <taxon>Bariatricus</taxon>
    </lineage>
</organism>
<dbReference type="RefSeq" id="WP_066737083.1">
    <property type="nucleotide sequence ID" value="NZ_JAJCIQ010000006.1"/>
</dbReference>
<evidence type="ECO:0000313" key="1">
    <source>
        <dbReference type="EMBL" id="MCB7387721.1"/>
    </source>
</evidence>
<gene>
    <name evidence="1" type="ORF">LIZ65_10525</name>
</gene>
<accession>A0ABS8DH17</accession>
<sequence>MNPNYTHTITLYNCLRASDNAKKTDVWYRKVIHNCYYKSLIDRVESGKGLQMTNVYTVRIPSSNNYRPYHQWILLDEQDREQFFTLKPDDIVIHGECKDEIGANHAISSAQLLNKYKPESFRITAISDNTKAIAGKHYRLGG</sequence>
<reference evidence="1 2" key="1">
    <citation type="submission" date="2021-10" db="EMBL/GenBank/DDBJ databases">
        <title>Collection of gut derived symbiotic bacterial strains cultured from healthy donors.</title>
        <authorList>
            <person name="Lin H."/>
            <person name="Littmann E."/>
            <person name="Kohout C."/>
            <person name="Pamer E.G."/>
        </authorList>
    </citation>
    <scope>NUCLEOTIDE SEQUENCE [LARGE SCALE GENOMIC DNA]</scope>
    <source>
        <strain evidence="1 2">DFI.1.165</strain>
    </source>
</reference>
<evidence type="ECO:0000313" key="2">
    <source>
        <dbReference type="Proteomes" id="UP001299546"/>
    </source>
</evidence>
<dbReference type="InterPro" id="IPR046639">
    <property type="entry name" value="DUF6751"/>
</dbReference>
<proteinExistence type="predicted"/>
<dbReference type="EMBL" id="JAJCIS010000005">
    <property type="protein sequence ID" value="MCB7387721.1"/>
    <property type="molecule type" value="Genomic_DNA"/>
</dbReference>